<accession>A0A3P8Y443</accession>
<dbReference type="PANTHER" id="PTHR31997">
    <property type="entry name" value="AGAP003710-PA"/>
    <property type="match status" value="1"/>
</dbReference>
<reference evidence="4" key="4">
    <citation type="submission" date="2025-09" db="UniProtKB">
        <authorList>
            <consortium name="Ensembl"/>
        </authorList>
    </citation>
    <scope>IDENTIFICATION</scope>
</reference>
<keyword evidence="5" id="KW-1185">Reference proteome</keyword>
<dbReference type="Pfam" id="PF12516">
    <property type="entry name" value="DUF3719"/>
    <property type="match status" value="1"/>
</dbReference>
<organism evidence="4 5">
    <name type="scientific">Esox lucius</name>
    <name type="common">Northern pike</name>
    <dbReference type="NCBI Taxonomy" id="8010"/>
    <lineage>
        <taxon>Eukaryota</taxon>
        <taxon>Metazoa</taxon>
        <taxon>Chordata</taxon>
        <taxon>Craniata</taxon>
        <taxon>Vertebrata</taxon>
        <taxon>Euteleostomi</taxon>
        <taxon>Actinopterygii</taxon>
        <taxon>Neopterygii</taxon>
        <taxon>Teleostei</taxon>
        <taxon>Protacanthopterygii</taxon>
        <taxon>Esociformes</taxon>
        <taxon>Esocidae</taxon>
        <taxon>Esox</taxon>
    </lineage>
</organism>
<feature type="domain" description="DUF3719" evidence="3">
    <location>
        <begin position="155"/>
        <end position="209"/>
    </location>
</feature>
<dbReference type="Ensembl" id="ENSELUT00000000457.3">
    <property type="protein sequence ID" value="ENSELUP00000011438.3"/>
    <property type="gene ID" value="ENSELUG00000011812.3"/>
</dbReference>
<feature type="compositionally biased region" description="Polar residues" evidence="2">
    <location>
        <begin position="427"/>
        <end position="437"/>
    </location>
</feature>
<evidence type="ECO:0000256" key="2">
    <source>
        <dbReference type="SAM" id="MobiDB-lite"/>
    </source>
</evidence>
<dbReference type="AlphaFoldDB" id="A0A3P8Y443"/>
<evidence type="ECO:0000256" key="1">
    <source>
        <dbReference type="ARBA" id="ARBA00008309"/>
    </source>
</evidence>
<dbReference type="STRING" id="8010.ENSELUP00000011438"/>
<reference evidence="4" key="3">
    <citation type="submission" date="2025-08" db="UniProtKB">
        <authorList>
            <consortium name="Ensembl"/>
        </authorList>
    </citation>
    <scope>IDENTIFICATION</scope>
</reference>
<dbReference type="PANTHER" id="PTHR31997:SF2">
    <property type="entry name" value="PROTEIN FAM149A"/>
    <property type="match status" value="1"/>
</dbReference>
<comment type="similarity">
    <text evidence="1">Belongs to the FAM149 family.</text>
</comment>
<dbReference type="GeneTree" id="ENSGT00530000063727"/>
<dbReference type="Bgee" id="ENSELUG00000011812">
    <property type="expression patterns" value="Expressed in heart and 6 other cell types or tissues"/>
</dbReference>
<sequence length="578" mass="63683">MTVQTSSTQRTGSSCSITHELLFKSNISNSEKWLLEVDQTYRWRPSTSRLQPIQKKDDRQQKNLVRERSIFSIPFLFTQGSQGGQIASQLSESSVSQSSCGGMSPESRLTSWSETQSCATGYSTEQSSLYSWRYDEFDRVNTQHVHQLFSDVDELLYEGRLSGSSLGLQKECREWNRHSPHLRILGNQLESPIQEGFQFVLSGAVTSSGRGSEASAQCVNKRESSGEQDPASSLKLCVEGCGLCPTPSSLQEARTPTSPLCKHSSLQQEEVYEEEGKIEEYLAYDAKDLEDEWADQRGARRSVGAGAAGTPGVPPVSAHACIRDAVADEAFDDVWRGVVLSLGELLQKHWQKQTSDGSGHRATLEALGSVLSDPSHVNSKWQSVPLSRSSNTRSLLLVSNGCPSIQASQVPNAFNLNGVMTIQAKPLQQRQQGCTEKSNSDLEDRPNTLWNGRGPAPRVTQSRAASNTPSNRAPCPAQRSIPLPRLTGCSRPSSTYRTTRTRGRAQSCLSQNQSHSPNVPCHQVVRGTRLSQQNNRLLPLLHADQSKLEPSVSTAAPQYMQVPAELILYCQYTLRLVM</sequence>
<evidence type="ECO:0000259" key="3">
    <source>
        <dbReference type="Pfam" id="PF12516"/>
    </source>
</evidence>
<evidence type="ECO:0000313" key="5">
    <source>
        <dbReference type="Proteomes" id="UP000265140"/>
    </source>
</evidence>
<dbReference type="InterPro" id="IPR039630">
    <property type="entry name" value="FAM149"/>
</dbReference>
<protein>
    <submittedName>
        <fullName evidence="4">Family with sequence similarity 149 member A</fullName>
    </submittedName>
</protein>
<dbReference type="Proteomes" id="UP000265140">
    <property type="component" value="Chromosome 4"/>
</dbReference>
<name>A0A3P8Y443_ESOLU</name>
<reference evidence="4" key="2">
    <citation type="submission" date="2020-02" db="EMBL/GenBank/DDBJ databases">
        <title>Esox lucius (northern pike) genome, fEsoLuc1, primary haplotype.</title>
        <authorList>
            <person name="Myers G."/>
            <person name="Karagic N."/>
            <person name="Meyer A."/>
            <person name="Pippel M."/>
            <person name="Reichard M."/>
            <person name="Winkler S."/>
            <person name="Tracey A."/>
            <person name="Sims Y."/>
            <person name="Howe K."/>
            <person name="Rhie A."/>
            <person name="Formenti G."/>
            <person name="Durbin R."/>
            <person name="Fedrigo O."/>
            <person name="Jarvis E.D."/>
        </authorList>
    </citation>
    <scope>NUCLEOTIDE SEQUENCE [LARGE SCALE GENOMIC DNA]</scope>
</reference>
<dbReference type="InterPro" id="IPR022194">
    <property type="entry name" value="DUF3719"/>
</dbReference>
<reference evidence="5" key="1">
    <citation type="journal article" date="2014" name="PLoS ONE">
        <title>The genome and linkage map of the northern pike (Esox lucius): conserved synteny revealed between the salmonid sister group and the Neoteleostei.</title>
        <authorList>
            <person name="Rondeau E.B."/>
            <person name="Minkley D.R."/>
            <person name="Leong J.S."/>
            <person name="Messmer A.M."/>
            <person name="Jantzen J.R."/>
            <person name="von Schalburg K.R."/>
            <person name="Lemon C."/>
            <person name="Bird N.H."/>
            <person name="Koop B.F."/>
        </authorList>
    </citation>
    <scope>NUCLEOTIDE SEQUENCE</scope>
</reference>
<evidence type="ECO:0000313" key="4">
    <source>
        <dbReference type="Ensembl" id="ENSELUP00000011438.3"/>
    </source>
</evidence>
<proteinExistence type="inferred from homology"/>
<feature type="compositionally biased region" description="Polar residues" evidence="2">
    <location>
        <begin position="459"/>
        <end position="471"/>
    </location>
</feature>
<feature type="region of interest" description="Disordered" evidence="2">
    <location>
        <begin position="427"/>
        <end position="502"/>
    </location>
</feature>